<dbReference type="PANTHER" id="PTHR33053">
    <property type="entry name" value="PROTEIN, PUTATIVE-RELATED"/>
    <property type="match status" value="1"/>
</dbReference>
<dbReference type="EMBL" id="CAKJTU040000005">
    <property type="protein sequence ID" value="CAH1183066.1"/>
    <property type="molecule type" value="Genomic_DNA"/>
</dbReference>
<dbReference type="Proteomes" id="UP001152799">
    <property type="component" value="Unassembled WGS sequence"/>
</dbReference>
<gene>
    <name evidence="1" type="ORF">CEUTPL_LOCUS14561</name>
</gene>
<organism evidence="1 2">
    <name type="scientific">Ceutorhynchus assimilis</name>
    <name type="common">cabbage seed weevil</name>
    <dbReference type="NCBI Taxonomy" id="467358"/>
    <lineage>
        <taxon>Eukaryota</taxon>
        <taxon>Metazoa</taxon>
        <taxon>Ecdysozoa</taxon>
        <taxon>Arthropoda</taxon>
        <taxon>Hexapoda</taxon>
        <taxon>Insecta</taxon>
        <taxon>Pterygota</taxon>
        <taxon>Neoptera</taxon>
        <taxon>Endopterygota</taxon>
        <taxon>Coleoptera</taxon>
        <taxon>Polyphaga</taxon>
        <taxon>Cucujiformia</taxon>
        <taxon>Curculionidae</taxon>
        <taxon>Ceutorhynchinae</taxon>
        <taxon>Ceutorhynchus</taxon>
    </lineage>
</organism>
<dbReference type="PANTHER" id="PTHR33053:SF24">
    <property type="entry name" value="TRANSPOSASE DOMAIN-CONTAINING PROTEIN"/>
    <property type="match status" value="1"/>
</dbReference>
<evidence type="ECO:0000313" key="1">
    <source>
        <dbReference type="EMBL" id="CAH1183066.1"/>
    </source>
</evidence>
<proteinExistence type="predicted"/>
<sequence length="319" mass="35500">MPKISKKIYLIAKTGTNRPLSIISLKPKITIQDSEVQNCESSSSSQNQSYINSAESNSLSSELSSLATNSFRGHFATISEGSISDGSISDLDSFHYSSGSEDDHLDSTANTSTAFESASCSSHNDEVPDVSLSQSLAKWAFDNRITHTAINQLLNILKSPHDDPKLLPGDARTLLNTPKSIITKHVLPEYYYHFGLKKCILNLLIQHPSVRNIDTIELFINIDGLPLAKSSQSQVYPILFCLVDNQTCVDMIGIYHGYEKPKSANNFLEDFVKEVIQIYTERIEFKNKIYPIKIESFICDVPAKCFVTHTKGHSGYYSC</sequence>
<evidence type="ECO:0000313" key="2">
    <source>
        <dbReference type="Proteomes" id="UP001152799"/>
    </source>
</evidence>
<protein>
    <submittedName>
        <fullName evidence="1">Uncharacterized protein</fullName>
    </submittedName>
</protein>
<keyword evidence="2" id="KW-1185">Reference proteome</keyword>
<name>A0A9P0DVJ0_9CUCU</name>
<comment type="caution">
    <text evidence="1">The sequence shown here is derived from an EMBL/GenBank/DDBJ whole genome shotgun (WGS) entry which is preliminary data.</text>
</comment>
<reference evidence="1" key="1">
    <citation type="submission" date="2022-01" db="EMBL/GenBank/DDBJ databases">
        <authorList>
            <person name="King R."/>
        </authorList>
    </citation>
    <scope>NUCLEOTIDE SEQUENCE</scope>
</reference>
<dbReference type="OrthoDB" id="6629909at2759"/>
<accession>A0A9P0DVJ0</accession>
<dbReference type="AlphaFoldDB" id="A0A9P0DVJ0"/>